<reference evidence="3 4" key="1">
    <citation type="submission" date="2019-11" db="EMBL/GenBank/DDBJ databases">
        <title>Whole genome sequence of Oryza granulata.</title>
        <authorList>
            <person name="Li W."/>
        </authorList>
    </citation>
    <scope>NUCLEOTIDE SEQUENCE [LARGE SCALE GENOMIC DNA]</scope>
    <source>
        <strain evidence="4">cv. Menghai</strain>
        <tissue evidence="3">Leaf</tissue>
    </source>
</reference>
<proteinExistence type="predicted"/>
<dbReference type="OrthoDB" id="681007at2759"/>
<feature type="chain" id="PRO_5026107341" description="SHSP domain-containing protein" evidence="2">
    <location>
        <begin position="22"/>
        <end position="130"/>
    </location>
</feature>
<feature type="region of interest" description="Disordered" evidence="1">
    <location>
        <begin position="80"/>
        <end position="106"/>
    </location>
</feature>
<dbReference type="EMBL" id="SPHZ02000009">
    <property type="protein sequence ID" value="KAF0898646.1"/>
    <property type="molecule type" value="Genomic_DNA"/>
</dbReference>
<sequence>MKKSFLAVFLLLTLASHGTWCAAERSHRINAAHLRPHLQAEELHVTDGKKLLKIQVPRKLGQADEHTHHEGKVPKRMAIAHKGGSTGGGGVAETRPHNGKNSAATVSTPAKTSILALAFTCAIVLSAFSF</sequence>
<keyword evidence="2" id="KW-0732">Signal</keyword>
<evidence type="ECO:0000256" key="2">
    <source>
        <dbReference type="SAM" id="SignalP"/>
    </source>
</evidence>
<evidence type="ECO:0000313" key="4">
    <source>
        <dbReference type="Proteomes" id="UP000479710"/>
    </source>
</evidence>
<evidence type="ECO:0000313" key="3">
    <source>
        <dbReference type="EMBL" id="KAF0898646.1"/>
    </source>
</evidence>
<keyword evidence="4" id="KW-1185">Reference proteome</keyword>
<comment type="caution">
    <text evidence="3">The sequence shown here is derived from an EMBL/GenBank/DDBJ whole genome shotgun (WGS) entry which is preliminary data.</text>
</comment>
<dbReference type="Proteomes" id="UP000479710">
    <property type="component" value="Unassembled WGS sequence"/>
</dbReference>
<feature type="signal peptide" evidence="2">
    <location>
        <begin position="1"/>
        <end position="21"/>
    </location>
</feature>
<protein>
    <recommendedName>
        <fullName evidence="5">SHSP domain-containing protein</fullName>
    </recommendedName>
</protein>
<evidence type="ECO:0000256" key="1">
    <source>
        <dbReference type="SAM" id="MobiDB-lite"/>
    </source>
</evidence>
<evidence type="ECO:0008006" key="5">
    <source>
        <dbReference type="Google" id="ProtNLM"/>
    </source>
</evidence>
<gene>
    <name evidence="3" type="ORF">E2562_009159</name>
</gene>
<dbReference type="AlphaFoldDB" id="A0A6G1CER2"/>
<name>A0A6G1CER2_9ORYZ</name>
<accession>A0A6G1CER2</accession>
<organism evidence="3 4">
    <name type="scientific">Oryza meyeriana var. granulata</name>
    <dbReference type="NCBI Taxonomy" id="110450"/>
    <lineage>
        <taxon>Eukaryota</taxon>
        <taxon>Viridiplantae</taxon>
        <taxon>Streptophyta</taxon>
        <taxon>Embryophyta</taxon>
        <taxon>Tracheophyta</taxon>
        <taxon>Spermatophyta</taxon>
        <taxon>Magnoliopsida</taxon>
        <taxon>Liliopsida</taxon>
        <taxon>Poales</taxon>
        <taxon>Poaceae</taxon>
        <taxon>BOP clade</taxon>
        <taxon>Oryzoideae</taxon>
        <taxon>Oryzeae</taxon>
        <taxon>Oryzinae</taxon>
        <taxon>Oryza</taxon>
        <taxon>Oryza meyeriana</taxon>
    </lineage>
</organism>